<proteinExistence type="predicted"/>
<protein>
    <submittedName>
        <fullName evidence="2">Uncharacterized protein</fullName>
    </submittedName>
</protein>
<keyword evidence="1" id="KW-0732">Signal</keyword>
<accession>A0AAV6YRF6</accession>
<gene>
    <name evidence="2" type="ORF">GDO81_024507</name>
</gene>
<comment type="caution">
    <text evidence="2">The sequence shown here is derived from an EMBL/GenBank/DDBJ whole genome shotgun (WGS) entry which is preliminary data.</text>
</comment>
<organism evidence="2 3">
    <name type="scientific">Engystomops pustulosus</name>
    <name type="common">Tungara frog</name>
    <name type="synonym">Physalaemus pustulosus</name>
    <dbReference type="NCBI Taxonomy" id="76066"/>
    <lineage>
        <taxon>Eukaryota</taxon>
        <taxon>Metazoa</taxon>
        <taxon>Chordata</taxon>
        <taxon>Craniata</taxon>
        <taxon>Vertebrata</taxon>
        <taxon>Euteleostomi</taxon>
        <taxon>Amphibia</taxon>
        <taxon>Batrachia</taxon>
        <taxon>Anura</taxon>
        <taxon>Neobatrachia</taxon>
        <taxon>Hyloidea</taxon>
        <taxon>Leptodactylidae</taxon>
        <taxon>Leiuperinae</taxon>
        <taxon>Engystomops</taxon>
    </lineage>
</organism>
<sequence length="121" mass="13162">MIASLRGLFLISILCSCVCSGETVRNKSFHYQEAGSEEGGGKALSHVSAQCLNERLPCNLPRFLGTECKPVMAAGLGIRLPFSVCAQELLEWWRLGGMCIFYTPFKSALTEDQKIGGSDLT</sequence>
<feature type="chain" id="PRO_5043338976" evidence="1">
    <location>
        <begin position="22"/>
        <end position="121"/>
    </location>
</feature>
<evidence type="ECO:0000313" key="3">
    <source>
        <dbReference type="Proteomes" id="UP000824782"/>
    </source>
</evidence>
<keyword evidence="3" id="KW-1185">Reference proteome</keyword>
<dbReference type="PROSITE" id="PS51257">
    <property type="entry name" value="PROKAR_LIPOPROTEIN"/>
    <property type="match status" value="1"/>
</dbReference>
<evidence type="ECO:0000313" key="2">
    <source>
        <dbReference type="EMBL" id="KAG8537450.1"/>
    </source>
</evidence>
<dbReference type="Proteomes" id="UP000824782">
    <property type="component" value="Unassembled WGS sequence"/>
</dbReference>
<evidence type="ECO:0000256" key="1">
    <source>
        <dbReference type="SAM" id="SignalP"/>
    </source>
</evidence>
<dbReference type="EMBL" id="WNYA01030142">
    <property type="protein sequence ID" value="KAG8537450.1"/>
    <property type="molecule type" value="Genomic_DNA"/>
</dbReference>
<dbReference type="AlphaFoldDB" id="A0AAV6YRF6"/>
<reference evidence="2" key="1">
    <citation type="thesis" date="2020" institute="ProQuest LLC" country="789 East Eisenhower Parkway, Ann Arbor, MI, USA">
        <title>Comparative Genomics and Chromosome Evolution.</title>
        <authorList>
            <person name="Mudd A.B."/>
        </authorList>
    </citation>
    <scope>NUCLEOTIDE SEQUENCE</scope>
    <source>
        <strain evidence="2">237g6f4</strain>
        <tissue evidence="2">Blood</tissue>
    </source>
</reference>
<feature type="signal peptide" evidence="1">
    <location>
        <begin position="1"/>
        <end position="21"/>
    </location>
</feature>
<name>A0AAV6YRF6_ENGPU</name>